<organism evidence="1 2">
    <name type="scientific">Pedobacter nyackensis</name>
    <dbReference type="NCBI Taxonomy" id="475255"/>
    <lineage>
        <taxon>Bacteria</taxon>
        <taxon>Pseudomonadati</taxon>
        <taxon>Bacteroidota</taxon>
        <taxon>Sphingobacteriia</taxon>
        <taxon>Sphingobacteriales</taxon>
        <taxon>Sphingobacteriaceae</taxon>
        <taxon>Pedobacter</taxon>
    </lineage>
</organism>
<dbReference type="InterPro" id="IPR036237">
    <property type="entry name" value="Xyl_isomerase-like_sf"/>
</dbReference>
<dbReference type="GO" id="GO:0016853">
    <property type="term" value="F:isomerase activity"/>
    <property type="evidence" value="ECO:0007669"/>
    <property type="project" value="UniProtKB-KW"/>
</dbReference>
<accession>A0A1W2F2N5</accession>
<protein>
    <submittedName>
        <fullName evidence="1">Sugar phosphate isomerase/epimerase</fullName>
    </submittedName>
</protein>
<dbReference type="AlphaFoldDB" id="A0A1W2F2N5"/>
<name>A0A1W2F2N5_9SPHI</name>
<dbReference type="Gene3D" id="3.20.20.150">
    <property type="entry name" value="Divalent-metal-dependent TIM barrel enzymes"/>
    <property type="match status" value="1"/>
</dbReference>
<proteinExistence type="predicted"/>
<dbReference type="STRING" id="475255.SAMN04488101_11914"/>
<dbReference type="SUPFAM" id="SSF51658">
    <property type="entry name" value="Xylose isomerase-like"/>
    <property type="match status" value="1"/>
</dbReference>
<evidence type="ECO:0000313" key="2">
    <source>
        <dbReference type="Proteomes" id="UP000192678"/>
    </source>
</evidence>
<sequence>MDLALKFLCPRWGFEDIPWSVFLKQVKEANYAGIEWFPFGETCDVQEVLDLLKYYDLDFAIVMAVIKPYTNFEQYLEDLKQDLNKLMDIRDEFKTPLFFSAQTGREFFNDNQIQACLDLCNEFQDQYQTPVYQETHRNKWSYAVHRVAPILAKNLDLKLTLDASHWFCVSESYLEDQQAAVNSAIAHARHIHARVGSTQSSQVWDPADAEYGEALAAHVQIWDKWVGQMKMNKLPITITPEFGPAPYMVKGNRTRSLREEQWRINLWMKDFLQKRYC</sequence>
<dbReference type="Proteomes" id="UP000192678">
    <property type="component" value="Unassembled WGS sequence"/>
</dbReference>
<dbReference type="EMBL" id="FWYB01000019">
    <property type="protein sequence ID" value="SMD16062.1"/>
    <property type="molecule type" value="Genomic_DNA"/>
</dbReference>
<reference evidence="1 2" key="1">
    <citation type="submission" date="2017-04" db="EMBL/GenBank/DDBJ databases">
        <authorList>
            <person name="Afonso C.L."/>
            <person name="Miller P.J."/>
            <person name="Scott M.A."/>
            <person name="Spackman E."/>
            <person name="Goraichik I."/>
            <person name="Dimitrov K.M."/>
            <person name="Suarez D.L."/>
            <person name="Swayne D.E."/>
        </authorList>
    </citation>
    <scope>NUCLEOTIDE SEQUENCE [LARGE SCALE GENOMIC DNA]</scope>
    <source>
        <strain evidence="1 2">DSM 19625</strain>
    </source>
</reference>
<dbReference type="RefSeq" id="WP_084291866.1">
    <property type="nucleotide sequence ID" value="NZ_FWYB01000019.1"/>
</dbReference>
<gene>
    <name evidence="1" type="ORF">SAMN04488101_11914</name>
</gene>
<keyword evidence="1" id="KW-0413">Isomerase</keyword>
<evidence type="ECO:0000313" key="1">
    <source>
        <dbReference type="EMBL" id="SMD16062.1"/>
    </source>
</evidence>
<keyword evidence="2" id="KW-1185">Reference proteome</keyword>
<dbReference type="OrthoDB" id="2555274at2"/>